<protein>
    <submittedName>
        <fullName evidence="2">Uncharacterized protein</fullName>
    </submittedName>
</protein>
<dbReference type="Proteomes" id="UP000887565">
    <property type="component" value="Unplaced"/>
</dbReference>
<dbReference type="WBParaSite" id="nRc.2.0.1.t05795-RA">
    <property type="protein sequence ID" value="nRc.2.0.1.t05795-RA"/>
    <property type="gene ID" value="nRc.2.0.1.g05795"/>
</dbReference>
<sequence>MIDAASQRHTKLNIMETEIQHTKLNIMENKIRKATVYQSFDLLHSSVAAIHVEICDNICSLDGYCLCHRQNDLCLQLLIVVVVVRFRTSDS</sequence>
<evidence type="ECO:0000313" key="2">
    <source>
        <dbReference type="WBParaSite" id="nRc.2.0.1.t05795-RA"/>
    </source>
</evidence>
<organism evidence="1 2">
    <name type="scientific">Romanomermis culicivorax</name>
    <name type="common">Nematode worm</name>
    <dbReference type="NCBI Taxonomy" id="13658"/>
    <lineage>
        <taxon>Eukaryota</taxon>
        <taxon>Metazoa</taxon>
        <taxon>Ecdysozoa</taxon>
        <taxon>Nematoda</taxon>
        <taxon>Enoplea</taxon>
        <taxon>Dorylaimia</taxon>
        <taxon>Mermithida</taxon>
        <taxon>Mermithoidea</taxon>
        <taxon>Mermithidae</taxon>
        <taxon>Romanomermis</taxon>
    </lineage>
</organism>
<reference evidence="2" key="1">
    <citation type="submission" date="2022-11" db="UniProtKB">
        <authorList>
            <consortium name="WormBaseParasite"/>
        </authorList>
    </citation>
    <scope>IDENTIFICATION</scope>
</reference>
<keyword evidence="1" id="KW-1185">Reference proteome</keyword>
<accession>A0A915HVH8</accession>
<name>A0A915HVH8_ROMCU</name>
<proteinExistence type="predicted"/>
<dbReference type="AlphaFoldDB" id="A0A915HVH8"/>
<evidence type="ECO:0000313" key="1">
    <source>
        <dbReference type="Proteomes" id="UP000887565"/>
    </source>
</evidence>